<gene>
    <name evidence="3" type="ORF">SCAR479_04989</name>
</gene>
<feature type="chain" id="PRO_5046226125" description="Secreted protein" evidence="2">
    <location>
        <begin position="21"/>
        <end position="304"/>
    </location>
</feature>
<feature type="region of interest" description="Disordered" evidence="1">
    <location>
        <begin position="283"/>
        <end position="304"/>
    </location>
</feature>
<evidence type="ECO:0000313" key="4">
    <source>
        <dbReference type="Proteomes" id="UP001465668"/>
    </source>
</evidence>
<accession>A0ABR2Y4X2</accession>
<evidence type="ECO:0008006" key="5">
    <source>
        <dbReference type="Google" id="ProtNLM"/>
    </source>
</evidence>
<organism evidence="3 4">
    <name type="scientific">Seiridium cardinale</name>
    <dbReference type="NCBI Taxonomy" id="138064"/>
    <lineage>
        <taxon>Eukaryota</taxon>
        <taxon>Fungi</taxon>
        <taxon>Dikarya</taxon>
        <taxon>Ascomycota</taxon>
        <taxon>Pezizomycotina</taxon>
        <taxon>Sordariomycetes</taxon>
        <taxon>Xylariomycetidae</taxon>
        <taxon>Amphisphaeriales</taxon>
        <taxon>Sporocadaceae</taxon>
        <taxon>Seiridium</taxon>
    </lineage>
</organism>
<sequence length="304" mass="33258">MHYPTLIVLAGLSFTGAVPANNRKPMDEALHKEILSRISEERGPGGILATRNSPSYKDFVPGCSTDEDPSFMDAYPGTYKIDQGQKLPKSGKDDLCTKGSGDDHCWNEYWIVEGAIEYANWVNTGSAIDCQSTQTCSSANVNMNQTCNSIGHSTSNGFDLKILEANFEFAKLNSGAGFGLSSGVTYSHSDVSSTESTLCSSDGATNTCTWNDGKCHQVWFAQRNIRLYGYYTRVCNGNAKKTVQQPKDTKNKNGKYVRGMWDYDFVLPINKLVGCNAACSDTKYTEPTPPTESKQPFSAEGWAT</sequence>
<proteinExistence type="predicted"/>
<comment type="caution">
    <text evidence="3">The sequence shown here is derived from an EMBL/GenBank/DDBJ whole genome shotgun (WGS) entry which is preliminary data.</text>
</comment>
<dbReference type="Proteomes" id="UP001465668">
    <property type="component" value="Unassembled WGS sequence"/>
</dbReference>
<evidence type="ECO:0000256" key="1">
    <source>
        <dbReference type="SAM" id="MobiDB-lite"/>
    </source>
</evidence>
<reference evidence="3 4" key="1">
    <citation type="submission" date="2024-02" db="EMBL/GenBank/DDBJ databases">
        <title>First draft genome assembly of two strains of Seiridium cardinale.</title>
        <authorList>
            <person name="Emiliani G."/>
            <person name="Scali E."/>
        </authorList>
    </citation>
    <scope>NUCLEOTIDE SEQUENCE [LARGE SCALE GENOMIC DNA]</scope>
    <source>
        <strain evidence="3 4">BM-138-000479</strain>
    </source>
</reference>
<protein>
    <recommendedName>
        <fullName evidence="5">Secreted protein</fullName>
    </recommendedName>
</protein>
<name>A0ABR2Y4X2_9PEZI</name>
<keyword evidence="4" id="KW-1185">Reference proteome</keyword>
<keyword evidence="2" id="KW-0732">Signal</keyword>
<evidence type="ECO:0000313" key="3">
    <source>
        <dbReference type="EMBL" id="KAK9781168.1"/>
    </source>
</evidence>
<feature type="signal peptide" evidence="2">
    <location>
        <begin position="1"/>
        <end position="20"/>
    </location>
</feature>
<dbReference type="EMBL" id="JARVKM010000004">
    <property type="protein sequence ID" value="KAK9781168.1"/>
    <property type="molecule type" value="Genomic_DNA"/>
</dbReference>
<evidence type="ECO:0000256" key="2">
    <source>
        <dbReference type="SAM" id="SignalP"/>
    </source>
</evidence>